<dbReference type="EMBL" id="JAODUP010000001">
    <property type="protein sequence ID" value="KAK2170712.1"/>
    <property type="molecule type" value="Genomic_DNA"/>
</dbReference>
<keyword evidence="2" id="KW-1185">Reference proteome</keyword>
<gene>
    <name evidence="1" type="ORF">LSH36_1g20017</name>
</gene>
<dbReference type="Proteomes" id="UP001208570">
    <property type="component" value="Unassembled WGS sequence"/>
</dbReference>
<name>A0AAD9KG77_9ANNE</name>
<proteinExistence type="predicted"/>
<reference evidence="1" key="1">
    <citation type="journal article" date="2023" name="Mol. Biol. Evol.">
        <title>Third-Generation Sequencing Reveals the Adaptive Role of the Epigenome in Three Deep-Sea Polychaetes.</title>
        <authorList>
            <person name="Perez M."/>
            <person name="Aroh O."/>
            <person name="Sun Y."/>
            <person name="Lan Y."/>
            <person name="Juniper S.K."/>
            <person name="Young C.R."/>
            <person name="Angers B."/>
            <person name="Qian P.Y."/>
        </authorList>
    </citation>
    <scope>NUCLEOTIDE SEQUENCE</scope>
    <source>
        <strain evidence="1">P08H-3</strain>
    </source>
</reference>
<evidence type="ECO:0000313" key="1">
    <source>
        <dbReference type="EMBL" id="KAK2170712.1"/>
    </source>
</evidence>
<comment type="caution">
    <text evidence="1">The sequence shown here is derived from an EMBL/GenBank/DDBJ whole genome shotgun (WGS) entry which is preliminary data.</text>
</comment>
<accession>A0AAD9KG77</accession>
<protein>
    <submittedName>
        <fullName evidence="1">Uncharacterized protein</fullName>
    </submittedName>
</protein>
<dbReference type="AlphaFoldDB" id="A0AAD9KG77"/>
<evidence type="ECO:0000313" key="2">
    <source>
        <dbReference type="Proteomes" id="UP001208570"/>
    </source>
</evidence>
<sequence>MDSKVKFEALLDVDDMKGLCYNYPQYKELFGGDYVYTIHDDKQDLYIAKGKPDDENTNSINNINNNNNNINNNNNHFSNGILLVRELPTDLISAETFQDYNNNNTTHKLLTIVTSQRRGGVCKLS</sequence>
<organism evidence="1 2">
    <name type="scientific">Paralvinella palmiformis</name>
    <dbReference type="NCBI Taxonomy" id="53620"/>
    <lineage>
        <taxon>Eukaryota</taxon>
        <taxon>Metazoa</taxon>
        <taxon>Spiralia</taxon>
        <taxon>Lophotrochozoa</taxon>
        <taxon>Annelida</taxon>
        <taxon>Polychaeta</taxon>
        <taxon>Sedentaria</taxon>
        <taxon>Canalipalpata</taxon>
        <taxon>Terebellida</taxon>
        <taxon>Terebelliformia</taxon>
        <taxon>Alvinellidae</taxon>
        <taxon>Paralvinella</taxon>
    </lineage>
</organism>